<evidence type="ECO:0000256" key="11">
    <source>
        <dbReference type="SAM" id="Coils"/>
    </source>
</evidence>
<comment type="caution">
    <text evidence="15">The sequence shown here is derived from an EMBL/GenBank/DDBJ whole genome shotgun (WGS) entry which is preliminary data.</text>
</comment>
<keyword evidence="9" id="KW-0902">Two-component regulatory system</keyword>
<sequence>MARLRTVSLRRRVTLAAIGVLCVVLIAVLIVVDALFTAESRKDQNAILADRVAIAQQLARNVNVTPENYIKDLNSRGIQAQVVTKAGAVFGAVPEKVDGLSERQVKLTTPNNKLLNGATVTLSADTRVLAAAQIRLRRLLVLVGFAALALTAVVLVGVVRYALSPLDAMTRLARSIASGHRGNRLSPARTDTELGRTAAAFDDMLDALEGAETQARQAEAASKMSEERTRRFVADAAHELRTPIAGVQAIAEATVQAGPEVDPEERERMHLLLVREARRAGRLVDDLLALARIDAGIDVNREPVDLLALARAEVERTRLLAADFDIDVDEASVPVLVLGDPQRLAQVLANLVNNARQAAGSSGRVRLRSGLTPAHQAELVVADNGPGVPAADRDRIFDRLVRLDVSRGQNSGGSGLGLAIARGFVRAHGGELRCVAPPEDEPGAVFQLVLPVVDQPTVPFSTVSPPPYPAG</sequence>
<reference evidence="15 16" key="2">
    <citation type="submission" date="2019-09" db="EMBL/GenBank/DDBJ databases">
        <authorList>
            <person name="Jin C."/>
        </authorList>
    </citation>
    <scope>NUCLEOTIDE SEQUENCE [LARGE SCALE GENOMIC DNA]</scope>
    <source>
        <strain evidence="15 16">AN110305</strain>
    </source>
</reference>
<dbReference type="CDD" id="cd00075">
    <property type="entry name" value="HATPase"/>
    <property type="match status" value="1"/>
</dbReference>
<evidence type="ECO:0000256" key="8">
    <source>
        <dbReference type="ARBA" id="ARBA00022989"/>
    </source>
</evidence>
<dbReference type="Gene3D" id="6.10.340.10">
    <property type="match status" value="1"/>
</dbReference>
<evidence type="ECO:0000313" key="15">
    <source>
        <dbReference type="EMBL" id="KAA2263853.1"/>
    </source>
</evidence>
<keyword evidence="8 12" id="KW-1133">Transmembrane helix</keyword>
<dbReference type="SMART" id="SM00304">
    <property type="entry name" value="HAMP"/>
    <property type="match status" value="1"/>
</dbReference>
<keyword evidence="6 12" id="KW-0812">Transmembrane</keyword>
<dbReference type="OrthoDB" id="9757990at2"/>
<dbReference type="InterPro" id="IPR036097">
    <property type="entry name" value="HisK_dim/P_sf"/>
</dbReference>
<feature type="transmembrane region" description="Helical" evidence="12">
    <location>
        <begin position="139"/>
        <end position="163"/>
    </location>
</feature>
<dbReference type="SMART" id="SM00387">
    <property type="entry name" value="HATPase_c"/>
    <property type="match status" value="1"/>
</dbReference>
<evidence type="ECO:0000259" key="13">
    <source>
        <dbReference type="PROSITE" id="PS50109"/>
    </source>
</evidence>
<dbReference type="GO" id="GO:0000155">
    <property type="term" value="F:phosphorelay sensor kinase activity"/>
    <property type="evidence" value="ECO:0007669"/>
    <property type="project" value="InterPro"/>
</dbReference>
<dbReference type="PANTHER" id="PTHR45436:SF5">
    <property type="entry name" value="SENSOR HISTIDINE KINASE TRCS"/>
    <property type="match status" value="1"/>
</dbReference>
<evidence type="ECO:0000256" key="10">
    <source>
        <dbReference type="ARBA" id="ARBA00023136"/>
    </source>
</evidence>
<dbReference type="InterPro" id="IPR003661">
    <property type="entry name" value="HisK_dim/P_dom"/>
</dbReference>
<reference evidence="15 16" key="1">
    <citation type="submission" date="2019-09" db="EMBL/GenBank/DDBJ databases">
        <title>Goodfellowia gen. nov., a new genus of the Pseudonocardineae related to Actinoalloteichus, containing Goodfellowia coeruleoviolacea gen. nov., comb. nov. gen. nov., comb. nov.</title>
        <authorList>
            <person name="Labeda D."/>
        </authorList>
    </citation>
    <scope>NUCLEOTIDE SEQUENCE [LARGE SCALE GENOMIC DNA]</scope>
    <source>
        <strain evidence="15 16">AN110305</strain>
    </source>
</reference>
<feature type="transmembrane region" description="Helical" evidence="12">
    <location>
        <begin position="13"/>
        <end position="36"/>
    </location>
</feature>
<proteinExistence type="predicted"/>
<dbReference type="EMBL" id="VUOB01000014">
    <property type="protein sequence ID" value="KAA2263853.1"/>
    <property type="molecule type" value="Genomic_DNA"/>
</dbReference>
<dbReference type="SUPFAM" id="SSF55874">
    <property type="entry name" value="ATPase domain of HSP90 chaperone/DNA topoisomerase II/histidine kinase"/>
    <property type="match status" value="1"/>
</dbReference>
<keyword evidence="16" id="KW-1185">Reference proteome</keyword>
<dbReference type="SMART" id="SM00388">
    <property type="entry name" value="HisKA"/>
    <property type="match status" value="1"/>
</dbReference>
<keyword evidence="10 12" id="KW-0472">Membrane</keyword>
<comment type="catalytic activity">
    <reaction evidence="1">
        <text>ATP + protein L-histidine = ADP + protein N-phospho-L-histidine.</text>
        <dbReference type="EC" id="2.7.13.3"/>
    </reaction>
</comment>
<dbReference type="GO" id="GO:0005886">
    <property type="term" value="C:plasma membrane"/>
    <property type="evidence" value="ECO:0007669"/>
    <property type="project" value="UniProtKB-SubCell"/>
</dbReference>
<feature type="coiled-coil region" evidence="11">
    <location>
        <begin position="201"/>
        <end position="228"/>
    </location>
</feature>
<dbReference type="CDD" id="cd06225">
    <property type="entry name" value="HAMP"/>
    <property type="match status" value="1"/>
</dbReference>
<dbReference type="CDD" id="cd00082">
    <property type="entry name" value="HisKA"/>
    <property type="match status" value="1"/>
</dbReference>
<organism evidence="15 16">
    <name type="scientific">Solihabitans fulvus</name>
    <dbReference type="NCBI Taxonomy" id="1892852"/>
    <lineage>
        <taxon>Bacteria</taxon>
        <taxon>Bacillati</taxon>
        <taxon>Actinomycetota</taxon>
        <taxon>Actinomycetes</taxon>
        <taxon>Pseudonocardiales</taxon>
        <taxon>Pseudonocardiaceae</taxon>
        <taxon>Solihabitans</taxon>
    </lineage>
</organism>
<dbReference type="SUPFAM" id="SSF47384">
    <property type="entry name" value="Homodimeric domain of signal transducing histidine kinase"/>
    <property type="match status" value="1"/>
</dbReference>
<evidence type="ECO:0000256" key="2">
    <source>
        <dbReference type="ARBA" id="ARBA00004236"/>
    </source>
</evidence>
<dbReference type="AlphaFoldDB" id="A0A5B2XKH3"/>
<dbReference type="SUPFAM" id="SSF158472">
    <property type="entry name" value="HAMP domain-like"/>
    <property type="match status" value="1"/>
</dbReference>
<dbReference type="InterPro" id="IPR004358">
    <property type="entry name" value="Sig_transdc_His_kin-like_C"/>
</dbReference>
<dbReference type="Pfam" id="PF00672">
    <property type="entry name" value="HAMP"/>
    <property type="match status" value="1"/>
</dbReference>
<dbReference type="Proteomes" id="UP000323454">
    <property type="component" value="Unassembled WGS sequence"/>
</dbReference>
<dbReference type="PRINTS" id="PR00344">
    <property type="entry name" value="BCTRLSENSOR"/>
</dbReference>
<dbReference type="Pfam" id="PF02518">
    <property type="entry name" value="HATPase_c"/>
    <property type="match status" value="1"/>
</dbReference>
<evidence type="ECO:0000259" key="14">
    <source>
        <dbReference type="PROSITE" id="PS50885"/>
    </source>
</evidence>
<dbReference type="EC" id="2.7.13.3" evidence="3"/>
<dbReference type="PROSITE" id="PS50109">
    <property type="entry name" value="HIS_KIN"/>
    <property type="match status" value="1"/>
</dbReference>
<dbReference type="InterPro" id="IPR050428">
    <property type="entry name" value="TCS_sensor_his_kinase"/>
</dbReference>
<dbReference type="Pfam" id="PF00512">
    <property type="entry name" value="HisKA"/>
    <property type="match status" value="1"/>
</dbReference>
<name>A0A5B2XKH3_9PSEU</name>
<dbReference type="PROSITE" id="PS50885">
    <property type="entry name" value="HAMP"/>
    <property type="match status" value="1"/>
</dbReference>
<dbReference type="Gene3D" id="1.10.287.130">
    <property type="match status" value="1"/>
</dbReference>
<dbReference type="Gene3D" id="3.30.565.10">
    <property type="entry name" value="Histidine kinase-like ATPase, C-terminal domain"/>
    <property type="match status" value="1"/>
</dbReference>
<dbReference type="InterPro" id="IPR003594">
    <property type="entry name" value="HATPase_dom"/>
</dbReference>
<dbReference type="PANTHER" id="PTHR45436">
    <property type="entry name" value="SENSOR HISTIDINE KINASE YKOH"/>
    <property type="match status" value="1"/>
</dbReference>
<dbReference type="InterPro" id="IPR005467">
    <property type="entry name" value="His_kinase_dom"/>
</dbReference>
<keyword evidence="11" id="KW-0175">Coiled coil</keyword>
<accession>A0A5B2XKH3</accession>
<keyword evidence="5" id="KW-0808">Transferase</keyword>
<dbReference type="InterPro" id="IPR003660">
    <property type="entry name" value="HAMP_dom"/>
</dbReference>
<evidence type="ECO:0000256" key="7">
    <source>
        <dbReference type="ARBA" id="ARBA00022777"/>
    </source>
</evidence>
<evidence type="ECO:0000256" key="6">
    <source>
        <dbReference type="ARBA" id="ARBA00022692"/>
    </source>
</evidence>
<evidence type="ECO:0000256" key="9">
    <source>
        <dbReference type="ARBA" id="ARBA00023012"/>
    </source>
</evidence>
<comment type="subcellular location">
    <subcellularLocation>
        <location evidence="2">Cell membrane</location>
    </subcellularLocation>
</comment>
<gene>
    <name evidence="15" type="ORF">F0L68_09065</name>
</gene>
<dbReference type="InterPro" id="IPR036890">
    <property type="entry name" value="HATPase_C_sf"/>
</dbReference>
<keyword evidence="4" id="KW-0597">Phosphoprotein</keyword>
<feature type="domain" description="HAMP" evidence="14">
    <location>
        <begin position="160"/>
        <end position="213"/>
    </location>
</feature>
<evidence type="ECO:0000256" key="12">
    <source>
        <dbReference type="SAM" id="Phobius"/>
    </source>
</evidence>
<feature type="domain" description="Histidine kinase" evidence="13">
    <location>
        <begin position="235"/>
        <end position="454"/>
    </location>
</feature>
<evidence type="ECO:0000313" key="16">
    <source>
        <dbReference type="Proteomes" id="UP000323454"/>
    </source>
</evidence>
<evidence type="ECO:0000256" key="5">
    <source>
        <dbReference type="ARBA" id="ARBA00022679"/>
    </source>
</evidence>
<evidence type="ECO:0000256" key="3">
    <source>
        <dbReference type="ARBA" id="ARBA00012438"/>
    </source>
</evidence>
<keyword evidence="7 15" id="KW-0418">Kinase</keyword>
<evidence type="ECO:0000256" key="1">
    <source>
        <dbReference type="ARBA" id="ARBA00000085"/>
    </source>
</evidence>
<evidence type="ECO:0000256" key="4">
    <source>
        <dbReference type="ARBA" id="ARBA00022553"/>
    </source>
</evidence>
<protein>
    <recommendedName>
        <fullName evidence="3">histidine kinase</fullName>
        <ecNumber evidence="3">2.7.13.3</ecNumber>
    </recommendedName>
</protein>